<name>B3QSB8_CHLT3</name>
<dbReference type="HOGENOM" id="CLU_3342011_0_0_10"/>
<dbReference type="AlphaFoldDB" id="B3QSB8"/>
<proteinExistence type="predicted"/>
<sequence length="37" mass="4364">MQKYARVTLSGDEGGNKYRLRLRLARHILEFPSIINF</sequence>
<evidence type="ECO:0000313" key="1">
    <source>
        <dbReference type="EMBL" id="ACF12509.1"/>
    </source>
</evidence>
<keyword evidence="2" id="KW-1185">Reference proteome</keyword>
<dbReference type="KEGG" id="cts:Ctha_0037"/>
<dbReference type="STRING" id="517418.Ctha_0037"/>
<protein>
    <submittedName>
        <fullName evidence="1">Uncharacterized protein</fullName>
    </submittedName>
</protein>
<gene>
    <name evidence="1" type="ordered locus">Ctha_0037</name>
</gene>
<organism evidence="1 2">
    <name type="scientific">Chloroherpeton thalassium (strain ATCC 35110 / GB-78)</name>
    <dbReference type="NCBI Taxonomy" id="517418"/>
    <lineage>
        <taxon>Bacteria</taxon>
        <taxon>Pseudomonadati</taxon>
        <taxon>Chlorobiota</taxon>
        <taxon>Chlorobiia</taxon>
        <taxon>Chlorobiales</taxon>
        <taxon>Chloroherpetonaceae</taxon>
        <taxon>Chloroherpeton</taxon>
    </lineage>
</organism>
<reference evidence="1 2" key="1">
    <citation type="submission" date="2008-06" db="EMBL/GenBank/DDBJ databases">
        <title>Complete sequence of Chloroherpeton thalassium ATCC 35110.</title>
        <authorList>
            <consortium name="US DOE Joint Genome Institute"/>
            <person name="Lucas S."/>
            <person name="Copeland A."/>
            <person name="Lapidus A."/>
            <person name="Glavina del Rio T."/>
            <person name="Dalin E."/>
            <person name="Tice H."/>
            <person name="Bruce D."/>
            <person name="Goodwin L."/>
            <person name="Pitluck S."/>
            <person name="Schmutz J."/>
            <person name="Larimer F."/>
            <person name="Land M."/>
            <person name="Hauser L."/>
            <person name="Kyrpides N."/>
            <person name="Mikhailova N."/>
            <person name="Liu Z."/>
            <person name="Li T."/>
            <person name="Zhao F."/>
            <person name="Overmann J."/>
            <person name="Bryant D.A."/>
            <person name="Richardson P."/>
        </authorList>
    </citation>
    <scope>NUCLEOTIDE SEQUENCE [LARGE SCALE GENOMIC DNA]</scope>
    <source>
        <strain evidence="2">ATCC 35110 / GB-78</strain>
    </source>
</reference>
<dbReference type="Proteomes" id="UP000001208">
    <property type="component" value="Chromosome"/>
</dbReference>
<accession>B3QSB8</accession>
<dbReference type="EMBL" id="CP001100">
    <property type="protein sequence ID" value="ACF12509.1"/>
    <property type="molecule type" value="Genomic_DNA"/>
</dbReference>
<evidence type="ECO:0000313" key="2">
    <source>
        <dbReference type="Proteomes" id="UP000001208"/>
    </source>
</evidence>